<feature type="region of interest" description="Disordered" evidence="2">
    <location>
        <begin position="138"/>
        <end position="200"/>
    </location>
</feature>
<dbReference type="Pfam" id="PF07160">
    <property type="entry name" value="SKA1"/>
    <property type="match status" value="1"/>
</dbReference>
<comment type="similarity">
    <text evidence="1">Belongs to the SKA1 family.</text>
</comment>
<sequence length="555" mass="61787">MLSESVELAAYSHNAHSSPAAISDTKPTNGPLEALIGNVYLDRIQLLWELLAVYATTKSPNPHHHDKKQQLEHPKHAFSDISVQVAVLEAQAAQLKVFLDSEITFLQRGRAETLAKLKLQESVLVRILDRVPAESLLQNSPTHYPSSYDTVSGSAYSSTNNHPLCSDTNVDDARGSAPQDHGNSGHTGHHQSQDHPASHKGIEDITSESHEQQKPGKPSKKIQVLSDPEYSRIPQYIVGRITRERINQAIEDLNLLISDKYKILRMPQPKMSKLQRTIYYEHKQLATPETKLHVFITEKDLKDKAGGWTESGFKFDAVGRNVIAILRHLGRIRERKVSSWGFGLHVVSFSGSKATFRGRTATARWSSIDHFVCNQAARALLTSPPNLPDDCDSDTVTNRLLDIINPNTAFSSLSNLPLIDTPVPVQHRRLYRATTKKAICKAKNAYRAWLASRDSILSTQETIQGKYNQYILAEATASRLTKQDDRLRWRSHCTRIDNLLAGGCAKQAWNAAKRMACASGHSCRSSNPIRNEEGVLQFQPISICNAPQIPLYAAG</sequence>
<dbReference type="InterPro" id="IPR009829">
    <property type="entry name" value="SKA1"/>
</dbReference>
<evidence type="ECO:0000313" key="4">
    <source>
        <dbReference type="Proteomes" id="UP001648503"/>
    </source>
</evidence>
<name>A0ABQ8F8P4_9FUNG</name>
<accession>A0ABQ8F8P4</accession>
<reference evidence="3 4" key="1">
    <citation type="submission" date="2021-02" db="EMBL/GenBank/DDBJ databases">
        <title>Variation within the Batrachochytrium salamandrivorans European outbreak.</title>
        <authorList>
            <person name="Kelly M."/>
            <person name="Pasmans F."/>
            <person name="Shea T.P."/>
            <person name="Munoz J.F."/>
            <person name="Carranza S."/>
            <person name="Cuomo C.A."/>
            <person name="Martel A."/>
        </authorList>
    </citation>
    <scope>NUCLEOTIDE SEQUENCE [LARGE SCALE GENOMIC DNA]</scope>
    <source>
        <strain evidence="3 4">AMFP18/2</strain>
    </source>
</reference>
<dbReference type="Proteomes" id="UP001648503">
    <property type="component" value="Unassembled WGS sequence"/>
</dbReference>
<dbReference type="InterPro" id="IPR042031">
    <property type="entry name" value="SKA1_MBD_sf"/>
</dbReference>
<comment type="caution">
    <text evidence="3">The sequence shown here is derived from an EMBL/GenBank/DDBJ whole genome shotgun (WGS) entry which is preliminary data.</text>
</comment>
<dbReference type="PANTHER" id="PTHR28573:SF1">
    <property type="entry name" value="SPINDLE AND KINETOCHORE-ASSOCIATED PROTEIN 1"/>
    <property type="match status" value="1"/>
</dbReference>
<dbReference type="Gene3D" id="1.10.10.1890">
    <property type="entry name" value="Ska1 microtubule binding domain-like"/>
    <property type="match status" value="1"/>
</dbReference>
<evidence type="ECO:0000313" key="3">
    <source>
        <dbReference type="EMBL" id="KAH6594150.1"/>
    </source>
</evidence>
<proteinExistence type="inferred from homology"/>
<protein>
    <submittedName>
        <fullName evidence="3">Uncharacterized protein</fullName>
    </submittedName>
</protein>
<dbReference type="EMBL" id="JAFCIX010000339">
    <property type="protein sequence ID" value="KAH6594150.1"/>
    <property type="molecule type" value="Genomic_DNA"/>
</dbReference>
<keyword evidence="4" id="KW-1185">Reference proteome</keyword>
<organism evidence="3 4">
    <name type="scientific">Batrachochytrium salamandrivorans</name>
    <dbReference type="NCBI Taxonomy" id="1357716"/>
    <lineage>
        <taxon>Eukaryota</taxon>
        <taxon>Fungi</taxon>
        <taxon>Fungi incertae sedis</taxon>
        <taxon>Chytridiomycota</taxon>
        <taxon>Chytridiomycota incertae sedis</taxon>
        <taxon>Chytridiomycetes</taxon>
        <taxon>Rhizophydiales</taxon>
        <taxon>Rhizophydiales incertae sedis</taxon>
        <taxon>Batrachochytrium</taxon>
    </lineage>
</organism>
<feature type="compositionally biased region" description="Polar residues" evidence="2">
    <location>
        <begin position="138"/>
        <end position="168"/>
    </location>
</feature>
<dbReference type="PANTHER" id="PTHR28573">
    <property type="entry name" value="SPINDLE AND KINETOCHORE-ASSOCIATED PROTEIN 1"/>
    <property type="match status" value="1"/>
</dbReference>
<gene>
    <name evidence="3" type="ORF">BASA50_006847</name>
</gene>
<evidence type="ECO:0000256" key="2">
    <source>
        <dbReference type="SAM" id="MobiDB-lite"/>
    </source>
</evidence>
<feature type="compositionally biased region" description="Basic and acidic residues" evidence="2">
    <location>
        <begin position="191"/>
        <end position="200"/>
    </location>
</feature>
<evidence type="ECO:0000256" key="1">
    <source>
        <dbReference type="ARBA" id="ARBA00006836"/>
    </source>
</evidence>